<dbReference type="EMBL" id="JAKNBA010000038">
    <property type="protein sequence ID" value="MDE1243761.1"/>
    <property type="molecule type" value="Genomic_DNA"/>
</dbReference>
<comment type="caution">
    <text evidence="2">The sequence shown here is derived from an EMBL/GenBank/DDBJ whole genome shotgun (WGS) entry which is preliminary data.</text>
</comment>
<evidence type="ECO:0000256" key="1">
    <source>
        <dbReference type="SAM" id="Coils"/>
    </source>
</evidence>
<dbReference type="Proteomes" id="UP001140979">
    <property type="component" value="Unassembled WGS sequence"/>
</dbReference>
<reference evidence="2" key="1">
    <citation type="submission" date="2022-02" db="EMBL/GenBank/DDBJ databases">
        <title>Emergence and expansion in Europe of a Vibrio aestuarianus clonal complex pathogenic for oysters.</title>
        <authorList>
            <person name="Mesnil A."/>
            <person name="Travers M.-A."/>
        </authorList>
    </citation>
    <scope>NUCLEOTIDE SEQUENCE</scope>
    <source>
        <strain evidence="2">19_064_11T1</strain>
    </source>
</reference>
<evidence type="ECO:0000313" key="2">
    <source>
        <dbReference type="EMBL" id="MDE1243761.1"/>
    </source>
</evidence>
<keyword evidence="1" id="KW-0175">Coiled coil</keyword>
<name>A0A9X4IR65_9VIBR</name>
<gene>
    <name evidence="2" type="ORF">L9W94_16715</name>
</gene>
<dbReference type="AlphaFoldDB" id="A0A9X4IR65"/>
<accession>A0A9X4IR65</accession>
<evidence type="ECO:0000313" key="3">
    <source>
        <dbReference type="Proteomes" id="UP001140979"/>
    </source>
</evidence>
<protein>
    <submittedName>
        <fullName evidence="2">Uncharacterized protein</fullName>
    </submittedName>
</protein>
<proteinExistence type="predicted"/>
<organism evidence="2 3">
    <name type="scientific">Vibrio aestuarianus</name>
    <dbReference type="NCBI Taxonomy" id="28171"/>
    <lineage>
        <taxon>Bacteria</taxon>
        <taxon>Pseudomonadati</taxon>
        <taxon>Pseudomonadota</taxon>
        <taxon>Gammaproteobacteria</taxon>
        <taxon>Vibrionales</taxon>
        <taxon>Vibrionaceae</taxon>
        <taxon>Vibrio</taxon>
    </lineage>
</organism>
<sequence length="147" mass="17006">MANPQAEVNYQKFITFVRERESEGDWEDYRSRDNHSLNKQAIAKECGFDRKRINENSKIIEKFDEVVTDLLKKGILTKDSRTGTDKVSEKSAAISNSVDKKTLKFAQECNAALEQELSETKIQLQKTEEKLKHLEVIESYMMETGRL</sequence>
<feature type="coiled-coil region" evidence="1">
    <location>
        <begin position="103"/>
        <end position="137"/>
    </location>
</feature>
<dbReference type="RefSeq" id="WP_078231366.1">
    <property type="nucleotide sequence ID" value="NZ_JAKNBA010000038.1"/>
</dbReference>